<dbReference type="RefSeq" id="WP_208232771.1">
    <property type="nucleotide sequence ID" value="NZ_JAGEVG010000004.1"/>
</dbReference>
<reference evidence="2 3" key="1">
    <citation type="submission" date="2021-03" db="EMBL/GenBank/DDBJ databases">
        <title>Gelidibacter sp. nov., isolated from costal sediment.</title>
        <authorList>
            <person name="Lun K.-Y."/>
        </authorList>
    </citation>
    <scope>NUCLEOTIDE SEQUENCE [LARGE SCALE GENOMIC DNA]</scope>
    <source>
        <strain evidence="2 3">DF109</strain>
    </source>
</reference>
<comment type="caution">
    <text evidence="2">The sequence shown here is derived from an EMBL/GenBank/DDBJ whole genome shotgun (WGS) entry which is preliminary data.</text>
</comment>
<gene>
    <name evidence="2" type="ORF">J4051_05070</name>
</gene>
<dbReference type="PANTHER" id="PTHR43451:SF1">
    <property type="entry name" value="ACETYLTRANSFERASE"/>
    <property type="match status" value="1"/>
</dbReference>
<organism evidence="2 3">
    <name type="scientific">Gelidibacter pelagius</name>
    <dbReference type="NCBI Taxonomy" id="2819985"/>
    <lineage>
        <taxon>Bacteria</taxon>
        <taxon>Pseudomonadati</taxon>
        <taxon>Bacteroidota</taxon>
        <taxon>Flavobacteriia</taxon>
        <taxon>Flavobacteriales</taxon>
        <taxon>Flavobacteriaceae</taxon>
        <taxon>Gelidibacter</taxon>
    </lineage>
</organism>
<feature type="domain" description="N-acetyltransferase" evidence="1">
    <location>
        <begin position="2"/>
        <end position="154"/>
    </location>
</feature>
<evidence type="ECO:0000313" key="2">
    <source>
        <dbReference type="EMBL" id="MBO3097626.1"/>
    </source>
</evidence>
<evidence type="ECO:0000313" key="3">
    <source>
        <dbReference type="Proteomes" id="UP000681315"/>
    </source>
</evidence>
<dbReference type="PANTHER" id="PTHR43451">
    <property type="entry name" value="ACETYLTRANSFERASE (GNAT) FAMILY PROTEIN"/>
    <property type="match status" value="1"/>
</dbReference>
<dbReference type="SUPFAM" id="SSF55729">
    <property type="entry name" value="Acyl-CoA N-acyltransferases (Nat)"/>
    <property type="match status" value="1"/>
</dbReference>
<protein>
    <submittedName>
        <fullName evidence="2">GNAT family N-acetyltransferase</fullName>
    </submittedName>
</protein>
<dbReference type="InterPro" id="IPR000182">
    <property type="entry name" value="GNAT_dom"/>
</dbReference>
<dbReference type="Pfam" id="PF13673">
    <property type="entry name" value="Acetyltransf_10"/>
    <property type="match status" value="1"/>
</dbReference>
<dbReference type="Proteomes" id="UP000681315">
    <property type="component" value="Unassembled WGS sequence"/>
</dbReference>
<dbReference type="PROSITE" id="PS51186">
    <property type="entry name" value="GNAT"/>
    <property type="match status" value="1"/>
</dbReference>
<keyword evidence="3" id="KW-1185">Reference proteome</keyword>
<dbReference type="InterPro" id="IPR016181">
    <property type="entry name" value="Acyl_CoA_acyltransferase"/>
</dbReference>
<accession>A0ABS3SQL0</accession>
<evidence type="ECO:0000259" key="1">
    <source>
        <dbReference type="PROSITE" id="PS51186"/>
    </source>
</evidence>
<proteinExistence type="predicted"/>
<dbReference type="EMBL" id="JAGEVG010000004">
    <property type="protein sequence ID" value="MBO3097626.1"/>
    <property type="molecule type" value="Genomic_DNA"/>
</dbReference>
<name>A0ABS3SQL0_9FLAO</name>
<dbReference type="CDD" id="cd04301">
    <property type="entry name" value="NAT_SF"/>
    <property type="match status" value="1"/>
</dbReference>
<dbReference type="Gene3D" id="3.40.630.30">
    <property type="match status" value="1"/>
</dbReference>
<dbReference type="InterPro" id="IPR052564">
    <property type="entry name" value="N-acetyltrans/Recomb-assoc"/>
</dbReference>
<sequence>MIEIREATLEDIPFITTIFRDTITHVNVKDYSEKQIRIWASGALDVDKWEDRIANSYFIVAELKDTIVGFAYLSKGNDFDGLFVHKDYLRRGFGIKLMRIIESQALAKGYEVIKADVSITALPFFEDQYYIVEKKQKKNYKGLAFEIFKVYKEL</sequence>